<evidence type="ECO:0000259" key="8">
    <source>
        <dbReference type="Pfam" id="PF12704"/>
    </source>
</evidence>
<dbReference type="Pfam" id="PF02687">
    <property type="entry name" value="FtsX"/>
    <property type="match status" value="2"/>
</dbReference>
<gene>
    <name evidence="9" type="ORF">D7Z94_03475</name>
</gene>
<sequence>MFKNYLKIAFRNLWKNKVFSLINIIGLSIGLSAAFVIGTIIYFDLTFDKFHLDGERIYRVTTEFTSPDGNFYNPGVSVPLGQALKEEFAGIEIVSPLYTISMHQVENTETEKIFKSPENIIHTDGNYFQLFQYKWLAGDANGILSNPNEVVLTENRAKRYFPDLSPNEIVGKVLTYNDTISLNVTGVVENFKDRSDLIFEEFISYETIGDIGLKNSLGSTNWYSTNSTSQLFVKLSEKADVVSVQKQLDLLAAEHLDKEMVAFGQKRRFHLQPLADIHFNPNYGTYDYTRSQASKPVLISLSFVALFLLLLGCINFINLNTAQATQRAKEIGIRKTLGGSRKQLVFQFLGETFLLTVTAAVVSLFFSSWLIRLFSDFIPQGVSFGLFNSPVLIGSAILLVLVLTLLSGFYPALVLSRFKPVSVLKNQILPGNDKTSLRKYLTVFQFAIAQVFIIATVLVGKQIHYLMTKDMGFKTEAIAYLRTPYNEPSIDKRIRLLEKLKTDPHIQDVILGGNPPASRSTFSSAVVYRNEENEVQASLQWLYGGIDYRRLYGIPLLAGRDILNDTIKEYVINETYMKLLGFQEPIEAIGKSLILEGEAYPIVGVMKDFYQRSLRTTIKPMALVGDWYRNEYSQFNTIHFSIGGNKTSDLTSDIALVENAWKSIYPDYDFDPQFIDDTISRFYEQEHKTSALLKWATGLTILISCLGLLGLVIHTTERRTKEIGIRKVLGASLGQLNLLLCKEFLVLIGIAFVIAAPIAWWGLDYWLQGFAYKTVLSWWVFFLGGITMLFIAIAIISIRTIAAANANPVKSLRTE</sequence>
<dbReference type="PANTHER" id="PTHR30572:SF18">
    <property type="entry name" value="ABC-TYPE MACROLIDE FAMILY EXPORT SYSTEM PERMEASE COMPONENT 2"/>
    <property type="match status" value="1"/>
</dbReference>
<dbReference type="GO" id="GO:0005886">
    <property type="term" value="C:plasma membrane"/>
    <property type="evidence" value="ECO:0007669"/>
    <property type="project" value="UniProtKB-SubCell"/>
</dbReference>
<evidence type="ECO:0000256" key="6">
    <source>
        <dbReference type="SAM" id="Phobius"/>
    </source>
</evidence>
<feature type="transmembrane region" description="Helical" evidence="6">
    <location>
        <begin position="297"/>
        <end position="319"/>
    </location>
</feature>
<feature type="domain" description="ABC3 transporter permease C-terminal" evidence="7">
    <location>
        <begin position="698"/>
        <end position="808"/>
    </location>
</feature>
<feature type="domain" description="ABC3 transporter permease C-terminal" evidence="7">
    <location>
        <begin position="303"/>
        <end position="419"/>
    </location>
</feature>
<dbReference type="PANTHER" id="PTHR30572">
    <property type="entry name" value="MEMBRANE COMPONENT OF TRANSPORTER-RELATED"/>
    <property type="match status" value="1"/>
</dbReference>
<feature type="transmembrane region" description="Helical" evidence="6">
    <location>
        <begin position="775"/>
        <end position="798"/>
    </location>
</feature>
<dbReference type="RefSeq" id="WP_120710122.1">
    <property type="nucleotide sequence ID" value="NZ_RBCJ01000001.1"/>
</dbReference>
<feature type="transmembrane region" description="Helical" evidence="6">
    <location>
        <begin position="437"/>
        <end position="459"/>
    </location>
</feature>
<dbReference type="OrthoDB" id="8740261at2"/>
<feature type="transmembrane region" description="Helical" evidence="6">
    <location>
        <begin position="391"/>
        <end position="416"/>
    </location>
</feature>
<dbReference type="AlphaFoldDB" id="A0A3B0C975"/>
<accession>A0A3B0C975</accession>
<feature type="transmembrane region" description="Helical" evidence="6">
    <location>
        <begin position="21"/>
        <end position="43"/>
    </location>
</feature>
<dbReference type="Proteomes" id="UP000276603">
    <property type="component" value="Unassembled WGS sequence"/>
</dbReference>
<feature type="transmembrane region" description="Helical" evidence="6">
    <location>
        <begin position="744"/>
        <end position="763"/>
    </location>
</feature>
<dbReference type="GO" id="GO:0022857">
    <property type="term" value="F:transmembrane transporter activity"/>
    <property type="evidence" value="ECO:0007669"/>
    <property type="project" value="TreeGrafter"/>
</dbReference>
<reference evidence="9 10" key="1">
    <citation type="submission" date="2018-10" db="EMBL/GenBank/DDBJ databases">
        <title>Ulvibacterium marinum gen. nov., sp. nov., a novel marine bacterium of the family Flavobacteriaceae, isolated from a culture of the green alga Ulva prolifera.</title>
        <authorList>
            <person name="Zhang Z."/>
        </authorList>
    </citation>
    <scope>NUCLEOTIDE SEQUENCE [LARGE SCALE GENOMIC DNA]</scope>
    <source>
        <strain evidence="9 10">CCMM003</strain>
    </source>
</reference>
<evidence type="ECO:0000313" key="9">
    <source>
        <dbReference type="EMBL" id="RKN82915.1"/>
    </source>
</evidence>
<comment type="caution">
    <text evidence="9">The sequence shown here is derived from an EMBL/GenBank/DDBJ whole genome shotgun (WGS) entry which is preliminary data.</text>
</comment>
<dbReference type="Pfam" id="PF12704">
    <property type="entry name" value="MacB_PCD"/>
    <property type="match status" value="1"/>
</dbReference>
<evidence type="ECO:0000259" key="7">
    <source>
        <dbReference type="Pfam" id="PF02687"/>
    </source>
</evidence>
<evidence type="ECO:0000313" key="10">
    <source>
        <dbReference type="Proteomes" id="UP000276603"/>
    </source>
</evidence>
<feature type="domain" description="MacB-like periplasmic core" evidence="8">
    <location>
        <begin position="20"/>
        <end position="249"/>
    </location>
</feature>
<proteinExistence type="predicted"/>
<keyword evidence="3 6" id="KW-0812">Transmembrane</keyword>
<protein>
    <submittedName>
        <fullName evidence="9">FtsX-like permease family protein</fullName>
    </submittedName>
</protein>
<dbReference type="EMBL" id="RBCJ01000001">
    <property type="protein sequence ID" value="RKN82915.1"/>
    <property type="molecule type" value="Genomic_DNA"/>
</dbReference>
<keyword evidence="10" id="KW-1185">Reference proteome</keyword>
<feature type="transmembrane region" description="Helical" evidence="6">
    <location>
        <begin position="344"/>
        <end position="371"/>
    </location>
</feature>
<evidence type="ECO:0000256" key="2">
    <source>
        <dbReference type="ARBA" id="ARBA00022475"/>
    </source>
</evidence>
<comment type="subcellular location">
    <subcellularLocation>
        <location evidence="1">Cell membrane</location>
        <topology evidence="1">Multi-pass membrane protein</topology>
    </subcellularLocation>
</comment>
<evidence type="ECO:0000256" key="5">
    <source>
        <dbReference type="ARBA" id="ARBA00023136"/>
    </source>
</evidence>
<organism evidence="9 10">
    <name type="scientific">Ulvibacterium marinum</name>
    <dbReference type="NCBI Taxonomy" id="2419782"/>
    <lineage>
        <taxon>Bacteria</taxon>
        <taxon>Pseudomonadati</taxon>
        <taxon>Bacteroidota</taxon>
        <taxon>Flavobacteriia</taxon>
        <taxon>Flavobacteriales</taxon>
        <taxon>Flavobacteriaceae</taxon>
        <taxon>Ulvibacterium</taxon>
    </lineage>
</organism>
<dbReference type="InterPro" id="IPR025857">
    <property type="entry name" value="MacB_PCD"/>
</dbReference>
<keyword evidence="2" id="KW-1003">Cell membrane</keyword>
<dbReference type="InterPro" id="IPR003838">
    <property type="entry name" value="ABC3_permease_C"/>
</dbReference>
<feature type="transmembrane region" description="Helical" evidence="6">
    <location>
        <begin position="692"/>
        <end position="713"/>
    </location>
</feature>
<keyword evidence="4 6" id="KW-1133">Transmembrane helix</keyword>
<keyword evidence="5 6" id="KW-0472">Membrane</keyword>
<evidence type="ECO:0000256" key="4">
    <source>
        <dbReference type="ARBA" id="ARBA00022989"/>
    </source>
</evidence>
<evidence type="ECO:0000256" key="3">
    <source>
        <dbReference type="ARBA" id="ARBA00022692"/>
    </source>
</evidence>
<evidence type="ECO:0000256" key="1">
    <source>
        <dbReference type="ARBA" id="ARBA00004651"/>
    </source>
</evidence>
<name>A0A3B0C975_9FLAO</name>
<dbReference type="InterPro" id="IPR050250">
    <property type="entry name" value="Macrolide_Exporter_MacB"/>
</dbReference>